<dbReference type="OrthoDB" id="8902296at2759"/>
<keyword evidence="9" id="KW-0472">Membrane</keyword>
<dbReference type="InterPro" id="IPR036204">
    <property type="entry name" value="ATP_synth_f6_sf_mt"/>
</dbReference>
<evidence type="ECO:0000313" key="11">
    <source>
        <dbReference type="Proteomes" id="UP001163046"/>
    </source>
</evidence>
<keyword evidence="11" id="KW-1185">Reference proteome</keyword>
<evidence type="ECO:0000256" key="7">
    <source>
        <dbReference type="ARBA" id="ARBA00023065"/>
    </source>
</evidence>
<keyword evidence="6" id="KW-0999">Mitochondrion inner membrane</keyword>
<keyword evidence="4" id="KW-0138">CF(0)</keyword>
<keyword evidence="8" id="KW-0496">Mitochondrion</keyword>
<dbReference type="PANTHER" id="PTHR12441:SF10">
    <property type="entry name" value="ATP SYNTHASE-COUPLING FACTOR 6, MITOCHONDRIAL"/>
    <property type="match status" value="1"/>
</dbReference>
<dbReference type="FunFam" id="1.10.246.110:FF:000001">
    <property type="entry name" value="ATP synthase-coupling factor 6, mitochondrial"/>
    <property type="match status" value="1"/>
</dbReference>
<evidence type="ECO:0000256" key="1">
    <source>
        <dbReference type="ARBA" id="ARBA00004273"/>
    </source>
</evidence>
<dbReference type="Proteomes" id="UP001163046">
    <property type="component" value="Unassembled WGS sequence"/>
</dbReference>
<comment type="subcellular location">
    <subcellularLocation>
        <location evidence="1">Mitochondrion inner membrane</location>
    </subcellularLocation>
</comment>
<gene>
    <name evidence="10" type="primary">ATP5J</name>
    <name evidence="10" type="ORF">OS493_013052</name>
</gene>
<evidence type="ECO:0000256" key="2">
    <source>
        <dbReference type="ARBA" id="ARBA00007346"/>
    </source>
</evidence>
<sequence>MAAVFRFTQLLPQTTGSFMAACRRNIGMTAVVLAKAEKNADPIQKLFVQKLHDYKKKSTAAGDDLVDFTPEKKAKVEMEMQQIRKRFGEGNLEEFPKFNFGK</sequence>
<dbReference type="Gene3D" id="1.10.246.110">
    <property type="entry name" value="Mitochondrial ATP synthase-coupling factor 6"/>
    <property type="match status" value="1"/>
</dbReference>
<dbReference type="PANTHER" id="PTHR12441">
    <property type="entry name" value="ATP SYNTHASE COUPLING FACTOR 6, MITOCHONDRIAL"/>
    <property type="match status" value="1"/>
</dbReference>
<evidence type="ECO:0000256" key="6">
    <source>
        <dbReference type="ARBA" id="ARBA00022792"/>
    </source>
</evidence>
<dbReference type="GO" id="GO:0045259">
    <property type="term" value="C:proton-transporting ATP synthase complex"/>
    <property type="evidence" value="ECO:0007669"/>
    <property type="project" value="UniProtKB-KW"/>
</dbReference>
<comment type="similarity">
    <text evidence="2">Belongs to the eukaryotic ATPase subunit F6 family.</text>
</comment>
<dbReference type="PROSITE" id="PS51257">
    <property type="entry name" value="PROKAR_LIPOPROTEIN"/>
    <property type="match status" value="1"/>
</dbReference>
<keyword evidence="7" id="KW-0406">Ion transport</keyword>
<accession>A0A9W9Z1J7</accession>
<protein>
    <submittedName>
        <fullName evidence="10">ATP synthesis coupled proton transport</fullName>
    </submittedName>
</protein>
<keyword evidence="3" id="KW-0813">Transport</keyword>
<name>A0A9W9Z1J7_9CNID</name>
<dbReference type="SUPFAM" id="SSF111357">
    <property type="entry name" value="Mitochondrial ATP synthase coupling factor 6"/>
    <property type="match status" value="1"/>
</dbReference>
<evidence type="ECO:0000256" key="4">
    <source>
        <dbReference type="ARBA" id="ARBA00022547"/>
    </source>
</evidence>
<evidence type="ECO:0000256" key="8">
    <source>
        <dbReference type="ARBA" id="ARBA00023128"/>
    </source>
</evidence>
<evidence type="ECO:0000256" key="9">
    <source>
        <dbReference type="ARBA" id="ARBA00023136"/>
    </source>
</evidence>
<dbReference type="EMBL" id="MU826831">
    <property type="protein sequence ID" value="KAJ7373457.1"/>
    <property type="molecule type" value="Genomic_DNA"/>
</dbReference>
<evidence type="ECO:0000313" key="10">
    <source>
        <dbReference type="EMBL" id="KAJ7373457.1"/>
    </source>
</evidence>
<dbReference type="Pfam" id="PF05511">
    <property type="entry name" value="ATP-synt_F6"/>
    <property type="match status" value="1"/>
</dbReference>
<dbReference type="InterPro" id="IPR008387">
    <property type="entry name" value="ATP_synth_f6_mt"/>
</dbReference>
<proteinExistence type="inferred from homology"/>
<keyword evidence="5" id="KW-0375">Hydrogen ion transport</keyword>
<reference evidence="10" key="1">
    <citation type="submission" date="2023-01" db="EMBL/GenBank/DDBJ databases">
        <title>Genome assembly of the deep-sea coral Lophelia pertusa.</title>
        <authorList>
            <person name="Herrera S."/>
            <person name="Cordes E."/>
        </authorList>
    </citation>
    <scope>NUCLEOTIDE SEQUENCE</scope>
    <source>
        <strain evidence="10">USNM1676648</strain>
        <tissue evidence="10">Polyp</tissue>
    </source>
</reference>
<evidence type="ECO:0000256" key="5">
    <source>
        <dbReference type="ARBA" id="ARBA00022781"/>
    </source>
</evidence>
<dbReference type="GO" id="GO:0015078">
    <property type="term" value="F:proton transmembrane transporter activity"/>
    <property type="evidence" value="ECO:0007669"/>
    <property type="project" value="InterPro"/>
</dbReference>
<comment type="caution">
    <text evidence="10">The sequence shown here is derived from an EMBL/GenBank/DDBJ whole genome shotgun (WGS) entry which is preliminary data.</text>
</comment>
<dbReference type="AlphaFoldDB" id="A0A9W9Z1J7"/>
<dbReference type="GO" id="GO:0015986">
    <property type="term" value="P:proton motive force-driven ATP synthesis"/>
    <property type="evidence" value="ECO:0007669"/>
    <property type="project" value="InterPro"/>
</dbReference>
<organism evidence="10 11">
    <name type="scientific">Desmophyllum pertusum</name>
    <dbReference type="NCBI Taxonomy" id="174260"/>
    <lineage>
        <taxon>Eukaryota</taxon>
        <taxon>Metazoa</taxon>
        <taxon>Cnidaria</taxon>
        <taxon>Anthozoa</taxon>
        <taxon>Hexacorallia</taxon>
        <taxon>Scleractinia</taxon>
        <taxon>Caryophylliina</taxon>
        <taxon>Caryophylliidae</taxon>
        <taxon>Desmophyllum</taxon>
    </lineage>
</organism>
<evidence type="ECO:0000256" key="3">
    <source>
        <dbReference type="ARBA" id="ARBA00022448"/>
    </source>
</evidence>
<dbReference type="GO" id="GO:0005743">
    <property type="term" value="C:mitochondrial inner membrane"/>
    <property type="evidence" value="ECO:0007669"/>
    <property type="project" value="UniProtKB-SubCell"/>
</dbReference>